<feature type="binding site" evidence="16">
    <location>
        <position position="319"/>
    </location>
    <ligand>
        <name>Mg(2+)</name>
        <dbReference type="ChEBI" id="CHEBI:18420"/>
        <label>2</label>
    </ligand>
</feature>
<keyword evidence="4 16" id="KW-0479">Metal-binding</keyword>
<dbReference type="PANTHER" id="PTHR23132:SF25">
    <property type="entry name" value="D-ALANINE--D-ALANINE LIGASE A"/>
    <property type="match status" value="1"/>
</dbReference>
<dbReference type="GO" id="GO:0046872">
    <property type="term" value="F:metal ion binding"/>
    <property type="evidence" value="ECO:0007669"/>
    <property type="project" value="UniProtKB-KW"/>
</dbReference>
<dbReference type="GO" id="GO:0071555">
    <property type="term" value="P:cell wall organization"/>
    <property type="evidence" value="ECO:0007669"/>
    <property type="project" value="UniProtKB-KW"/>
</dbReference>
<feature type="binding site" evidence="16">
    <location>
        <position position="305"/>
    </location>
    <ligand>
        <name>Mg(2+)</name>
        <dbReference type="ChEBI" id="CHEBI:18420"/>
        <label>1</label>
    </ligand>
</feature>
<keyword evidence="11 13" id="KW-0961">Cell wall biogenesis/degradation</keyword>
<keyword evidence="7 16" id="KW-0460">Magnesium</keyword>
<dbReference type="Gene3D" id="3.30.1490.20">
    <property type="entry name" value="ATP-grasp fold, A domain"/>
    <property type="match status" value="1"/>
</dbReference>
<evidence type="ECO:0000256" key="11">
    <source>
        <dbReference type="ARBA" id="ARBA00023316"/>
    </source>
</evidence>
<evidence type="ECO:0000256" key="13">
    <source>
        <dbReference type="HAMAP-Rule" id="MF_00047"/>
    </source>
</evidence>
<feature type="active site" evidence="14">
    <location>
        <position position="330"/>
    </location>
</feature>
<dbReference type="AlphaFoldDB" id="S5ZV66"/>
<dbReference type="PROSITE" id="PS50975">
    <property type="entry name" value="ATP_GRASP"/>
    <property type="match status" value="1"/>
</dbReference>
<dbReference type="NCBIfam" id="TIGR01205">
    <property type="entry name" value="D_ala_D_alaTIGR"/>
    <property type="match status" value="1"/>
</dbReference>
<keyword evidence="9 13" id="KW-0573">Peptidoglycan synthesis</keyword>
<dbReference type="Gene3D" id="3.40.50.20">
    <property type="match status" value="1"/>
</dbReference>
<dbReference type="GO" id="GO:0005829">
    <property type="term" value="C:cytosol"/>
    <property type="evidence" value="ECO:0007669"/>
    <property type="project" value="TreeGrafter"/>
</dbReference>
<comment type="similarity">
    <text evidence="2 13">Belongs to the D-alanine--D-alanine ligase family.</text>
</comment>
<comment type="function">
    <text evidence="13">Cell wall formation.</text>
</comment>
<feature type="binding site" evidence="15">
    <location>
        <begin position="224"/>
        <end position="231"/>
    </location>
    <ligand>
        <name>ATP</name>
        <dbReference type="ChEBI" id="CHEBI:30616"/>
    </ligand>
</feature>
<dbReference type="KEGG" id="tped:TPE_1653"/>
<feature type="binding site" evidence="15">
    <location>
        <begin position="186"/>
        <end position="188"/>
    </location>
    <ligand>
        <name>ATP</name>
        <dbReference type="ChEBI" id="CHEBI:30616"/>
    </ligand>
</feature>
<dbReference type="InterPro" id="IPR011127">
    <property type="entry name" value="Dala_Dala_lig_N"/>
</dbReference>
<dbReference type="PIRSF" id="PIRSF039102">
    <property type="entry name" value="Ddl/VanB"/>
    <property type="match status" value="1"/>
</dbReference>
<dbReference type="HOGENOM" id="CLU_039268_0_0_12"/>
<feature type="active site" evidence="14">
    <location>
        <position position="194"/>
    </location>
</feature>
<comment type="catalytic activity">
    <reaction evidence="12 13">
        <text>2 D-alanine + ATP = D-alanyl-D-alanine + ADP + phosphate + H(+)</text>
        <dbReference type="Rhea" id="RHEA:11224"/>
        <dbReference type="ChEBI" id="CHEBI:15378"/>
        <dbReference type="ChEBI" id="CHEBI:30616"/>
        <dbReference type="ChEBI" id="CHEBI:43474"/>
        <dbReference type="ChEBI" id="CHEBI:57416"/>
        <dbReference type="ChEBI" id="CHEBI:57822"/>
        <dbReference type="ChEBI" id="CHEBI:456216"/>
        <dbReference type="EC" id="6.3.2.4"/>
    </reaction>
</comment>
<comment type="pathway">
    <text evidence="13">Cell wall biogenesis; peptidoglycan biosynthesis.</text>
</comment>
<evidence type="ECO:0000256" key="1">
    <source>
        <dbReference type="ARBA" id="ARBA00001936"/>
    </source>
</evidence>
<feature type="binding site" evidence="15">
    <location>
        <position position="139"/>
    </location>
    <ligand>
        <name>ATP</name>
        <dbReference type="ChEBI" id="CHEBI:30616"/>
    </ligand>
</feature>
<evidence type="ECO:0000256" key="10">
    <source>
        <dbReference type="ARBA" id="ARBA00023211"/>
    </source>
</evidence>
<accession>S5ZV66</accession>
<dbReference type="InterPro" id="IPR016185">
    <property type="entry name" value="PreATP-grasp_dom_sf"/>
</dbReference>
<dbReference type="NCBIfam" id="NF002528">
    <property type="entry name" value="PRK01966.1-4"/>
    <property type="match status" value="1"/>
</dbReference>
<dbReference type="InterPro" id="IPR011761">
    <property type="entry name" value="ATP-grasp"/>
</dbReference>
<feature type="active site" evidence="14">
    <location>
        <position position="15"/>
    </location>
</feature>
<keyword evidence="3 13" id="KW-0436">Ligase</keyword>
<feature type="binding site" evidence="15">
    <location>
        <begin position="318"/>
        <end position="319"/>
    </location>
    <ligand>
        <name>ATP</name>
        <dbReference type="ChEBI" id="CHEBI:30616"/>
    </ligand>
</feature>
<dbReference type="InterPro" id="IPR000291">
    <property type="entry name" value="D-Ala_lig_Van_CS"/>
</dbReference>
<dbReference type="Proteomes" id="UP000015620">
    <property type="component" value="Chromosome"/>
</dbReference>
<evidence type="ECO:0000256" key="6">
    <source>
        <dbReference type="ARBA" id="ARBA00022840"/>
    </source>
</evidence>
<reference evidence="19 20" key="1">
    <citation type="journal article" date="2013" name="PLoS ONE">
        <title>Genome-Wide Relatedness of Treponema pedis, from Gingiva and Necrotic Skin Lesions of Pigs, with the Human Oral Pathogen Treponema denticola.</title>
        <authorList>
            <person name="Svartstrom O."/>
            <person name="Mushtaq M."/>
            <person name="Pringle M."/>
            <person name="Segerman B."/>
        </authorList>
    </citation>
    <scope>NUCLEOTIDE SEQUENCE [LARGE SCALE GENOMIC DNA]</scope>
    <source>
        <strain evidence="19">T A4</strain>
    </source>
</reference>
<keyword evidence="8 13" id="KW-0133">Cell shape</keyword>
<evidence type="ECO:0000256" key="2">
    <source>
        <dbReference type="ARBA" id="ARBA00010871"/>
    </source>
</evidence>
<dbReference type="PANTHER" id="PTHR23132">
    <property type="entry name" value="D-ALANINE--D-ALANINE LIGASE"/>
    <property type="match status" value="1"/>
</dbReference>
<gene>
    <name evidence="13 19" type="primary">ddl</name>
    <name evidence="19" type="ORF">TPE_1653</name>
</gene>
<dbReference type="GO" id="GO:0008360">
    <property type="term" value="P:regulation of cell shape"/>
    <property type="evidence" value="ECO:0007669"/>
    <property type="project" value="UniProtKB-KW"/>
</dbReference>
<dbReference type="NCBIfam" id="NF002378">
    <property type="entry name" value="PRK01372.1"/>
    <property type="match status" value="1"/>
</dbReference>
<keyword evidence="5 15" id="KW-0547">Nucleotide-binding</keyword>
<dbReference type="EC" id="6.3.2.4" evidence="13"/>
<evidence type="ECO:0000256" key="7">
    <source>
        <dbReference type="ARBA" id="ARBA00022842"/>
    </source>
</evidence>
<dbReference type="Pfam" id="PF01820">
    <property type="entry name" value="Dala_Dala_lig_N"/>
    <property type="match status" value="1"/>
</dbReference>
<sequence>MLMNIAIIYGGKSSEHEVSLISAASIVRTIDKKHNLYLIGITKKGEWFFHGNEERERILKNPKAVLKIKKDESKRVSIIPGGGTKRGIKAGSVFLQTDAVFAVLHGRFGEDGTIQGLFEMADIPYVGGDVMSTSIAMDKEKTKMIWDYSGLPVVPYIAIKKREWDNFEIRNVILNKAEKDFDYPLFVKPCRAGSSVGAGLVHKREELIAQAEEAFLWDNKILIESCIEAREVECSVTGNTETTAYIPGEIIPSHKFYDYDAKYTDPDGAELKIPADIDENTRKTIRELAIKAYQALDLSGLSRVDFFIDKRNNKIYLNEVNTIPGFTSISMFPKMCAASGLPYEKLIMYLIDLAIERFKSDRKLKTSHNN</sequence>
<dbReference type="PROSITE" id="PS00843">
    <property type="entry name" value="DALA_DALA_LIGASE_1"/>
    <property type="match status" value="1"/>
</dbReference>
<dbReference type="GO" id="GO:0008716">
    <property type="term" value="F:D-alanine-D-alanine ligase activity"/>
    <property type="evidence" value="ECO:0007669"/>
    <property type="project" value="UniProtKB-UniRule"/>
</dbReference>
<dbReference type="InterPro" id="IPR013815">
    <property type="entry name" value="ATP_grasp_subdomain_1"/>
</dbReference>
<keyword evidence="13" id="KW-0963">Cytoplasm</keyword>
<dbReference type="EMBL" id="CP004120">
    <property type="protein sequence ID" value="AGT44135.1"/>
    <property type="molecule type" value="Genomic_DNA"/>
</dbReference>
<evidence type="ECO:0000256" key="14">
    <source>
        <dbReference type="PIRSR" id="PIRSR039102-1"/>
    </source>
</evidence>
<feature type="binding site" evidence="16">
    <location>
        <position position="321"/>
    </location>
    <ligand>
        <name>Mg(2+)</name>
        <dbReference type="ChEBI" id="CHEBI:18420"/>
        <label>2</label>
    </ligand>
</feature>
<name>S5ZV66_9SPIR</name>
<evidence type="ECO:0000259" key="18">
    <source>
        <dbReference type="PROSITE" id="PS50975"/>
    </source>
</evidence>
<dbReference type="GO" id="GO:0009252">
    <property type="term" value="P:peptidoglycan biosynthetic process"/>
    <property type="evidence" value="ECO:0007669"/>
    <property type="project" value="UniProtKB-UniRule"/>
</dbReference>
<evidence type="ECO:0000256" key="16">
    <source>
        <dbReference type="PIRSR" id="PIRSR039102-3"/>
    </source>
</evidence>
<dbReference type="UniPathway" id="UPA00219"/>
<dbReference type="InterPro" id="IPR005905">
    <property type="entry name" value="D_ala_D_ala"/>
</dbReference>
<comment type="cofactor">
    <cofactor evidence="16">
        <name>Mg(2+)</name>
        <dbReference type="ChEBI" id="CHEBI:18420"/>
    </cofactor>
    <cofactor evidence="16">
        <name>Mn(2+)</name>
        <dbReference type="ChEBI" id="CHEBI:29035"/>
    </cofactor>
    <text evidence="16">Binds 2 magnesium or manganese ions per subunit.</text>
</comment>
<dbReference type="STRING" id="1291379.TPE_1653"/>
<evidence type="ECO:0000256" key="5">
    <source>
        <dbReference type="ARBA" id="ARBA00022741"/>
    </source>
</evidence>
<dbReference type="InterPro" id="IPR011095">
    <property type="entry name" value="Dala_Dala_lig_C"/>
</dbReference>
<feature type="binding site" evidence="15">
    <location>
        <begin position="194"/>
        <end position="195"/>
    </location>
    <ligand>
        <name>ATP</name>
        <dbReference type="ChEBI" id="CHEBI:30616"/>
    </ligand>
</feature>
<dbReference type="SUPFAM" id="SSF52440">
    <property type="entry name" value="PreATP-grasp domain"/>
    <property type="match status" value="1"/>
</dbReference>
<evidence type="ECO:0000256" key="9">
    <source>
        <dbReference type="ARBA" id="ARBA00022984"/>
    </source>
</evidence>
<dbReference type="FunFam" id="3.30.470.20:FF:000008">
    <property type="entry name" value="D-alanine--D-alanine ligase"/>
    <property type="match status" value="1"/>
</dbReference>
<comment type="subcellular location">
    <subcellularLocation>
        <location evidence="13">Cytoplasm</location>
    </subcellularLocation>
</comment>
<comment type="cofactor">
    <cofactor evidence="1">
        <name>Mn(2+)</name>
        <dbReference type="ChEBI" id="CHEBI:29035"/>
    </cofactor>
</comment>
<evidence type="ECO:0000256" key="17">
    <source>
        <dbReference type="PROSITE-ProRule" id="PRU00409"/>
    </source>
</evidence>
<evidence type="ECO:0000256" key="4">
    <source>
        <dbReference type="ARBA" id="ARBA00022723"/>
    </source>
</evidence>
<dbReference type="HAMAP" id="MF_00047">
    <property type="entry name" value="Dala_Dala_lig"/>
    <property type="match status" value="1"/>
</dbReference>
<dbReference type="PATRIC" id="fig|1291379.3.peg.1632"/>
<evidence type="ECO:0000313" key="19">
    <source>
        <dbReference type="EMBL" id="AGT44135.1"/>
    </source>
</evidence>
<evidence type="ECO:0000313" key="20">
    <source>
        <dbReference type="Proteomes" id="UP000015620"/>
    </source>
</evidence>
<dbReference type="Gene3D" id="3.30.470.20">
    <property type="entry name" value="ATP-grasp fold, B domain"/>
    <property type="match status" value="1"/>
</dbReference>
<organism evidence="19 20">
    <name type="scientific">Treponema pedis str. T A4</name>
    <dbReference type="NCBI Taxonomy" id="1291379"/>
    <lineage>
        <taxon>Bacteria</taxon>
        <taxon>Pseudomonadati</taxon>
        <taxon>Spirochaetota</taxon>
        <taxon>Spirochaetia</taxon>
        <taxon>Spirochaetales</taxon>
        <taxon>Treponemataceae</taxon>
        <taxon>Treponema</taxon>
    </lineage>
</organism>
<evidence type="ECO:0000256" key="15">
    <source>
        <dbReference type="PIRSR" id="PIRSR039102-2"/>
    </source>
</evidence>
<dbReference type="SUPFAM" id="SSF56059">
    <property type="entry name" value="Glutathione synthetase ATP-binding domain-like"/>
    <property type="match status" value="1"/>
</dbReference>
<dbReference type="PROSITE" id="PS00844">
    <property type="entry name" value="DALA_DALA_LIGASE_2"/>
    <property type="match status" value="1"/>
</dbReference>
<keyword evidence="20" id="KW-1185">Reference proteome</keyword>
<feature type="binding site" evidence="16">
    <location>
        <position position="319"/>
    </location>
    <ligand>
        <name>Mg(2+)</name>
        <dbReference type="ChEBI" id="CHEBI:18420"/>
        <label>1</label>
    </ligand>
</feature>
<evidence type="ECO:0000256" key="12">
    <source>
        <dbReference type="ARBA" id="ARBA00047614"/>
    </source>
</evidence>
<evidence type="ECO:0000256" key="8">
    <source>
        <dbReference type="ARBA" id="ARBA00022960"/>
    </source>
</evidence>
<protein>
    <recommendedName>
        <fullName evidence="13">D-alanine--D-alanine ligase</fullName>
        <ecNumber evidence="13">6.3.2.4</ecNumber>
    </recommendedName>
    <alternativeName>
        <fullName evidence="13">D-Ala-D-Ala ligase</fullName>
    </alternativeName>
    <alternativeName>
        <fullName evidence="13">D-alanylalanine synthetase</fullName>
    </alternativeName>
</protein>
<keyword evidence="6 17" id="KW-0067">ATP-binding</keyword>
<dbReference type="GO" id="GO:0005524">
    <property type="term" value="F:ATP binding"/>
    <property type="evidence" value="ECO:0007669"/>
    <property type="project" value="UniProtKB-UniRule"/>
</dbReference>
<dbReference type="Pfam" id="PF07478">
    <property type="entry name" value="Dala_Dala_lig_C"/>
    <property type="match status" value="1"/>
</dbReference>
<keyword evidence="10 16" id="KW-0464">Manganese</keyword>
<evidence type="ECO:0000256" key="3">
    <source>
        <dbReference type="ARBA" id="ARBA00022598"/>
    </source>
</evidence>
<proteinExistence type="inferred from homology"/>
<feature type="domain" description="ATP-grasp" evidence="18">
    <location>
        <begin position="143"/>
        <end position="352"/>
    </location>
</feature>